<sequence length="158" mass="18268">MQINLGSISLKVYVSKTAKRIGVCSQKSDEPDNHCLLWDFDDARYVNILYTLYGLQEEYKLPRIYVIESSLNHYHAYCFASRSFREVLHILSDTPEICMTYLRIGATRGYFTLRISPRADAPKFELKTIIPSRIADEMLTDDVTVNEYITSNRGRKNA</sequence>
<dbReference type="Proteomes" id="UP000176939">
    <property type="component" value="Unassembled WGS sequence"/>
</dbReference>
<gene>
    <name evidence="1" type="ORF">A2Z67_01775</name>
</gene>
<proteinExistence type="predicted"/>
<comment type="caution">
    <text evidence="1">The sequence shown here is derived from an EMBL/GenBank/DDBJ whole genome shotgun (WGS) entry which is preliminary data.</text>
</comment>
<organism evidence="1 2">
    <name type="scientific">Candidatus Woesebacteria bacterium RBG_13_36_22</name>
    <dbReference type="NCBI Taxonomy" id="1802478"/>
    <lineage>
        <taxon>Bacteria</taxon>
        <taxon>Candidatus Woeseibacteriota</taxon>
    </lineage>
</organism>
<accession>A0A1F7X0F9</accession>
<evidence type="ECO:0000313" key="2">
    <source>
        <dbReference type="Proteomes" id="UP000176939"/>
    </source>
</evidence>
<protein>
    <submittedName>
        <fullName evidence="1">Uncharacterized protein</fullName>
    </submittedName>
</protein>
<name>A0A1F7X0F9_9BACT</name>
<evidence type="ECO:0000313" key="1">
    <source>
        <dbReference type="EMBL" id="OGM08550.1"/>
    </source>
</evidence>
<dbReference type="EMBL" id="MGFQ01000042">
    <property type="protein sequence ID" value="OGM08550.1"/>
    <property type="molecule type" value="Genomic_DNA"/>
</dbReference>
<dbReference type="AlphaFoldDB" id="A0A1F7X0F9"/>
<reference evidence="1 2" key="1">
    <citation type="journal article" date="2016" name="Nat. Commun.">
        <title>Thousands of microbial genomes shed light on interconnected biogeochemical processes in an aquifer system.</title>
        <authorList>
            <person name="Anantharaman K."/>
            <person name="Brown C.T."/>
            <person name="Hug L.A."/>
            <person name="Sharon I."/>
            <person name="Castelle C.J."/>
            <person name="Probst A.J."/>
            <person name="Thomas B.C."/>
            <person name="Singh A."/>
            <person name="Wilkins M.J."/>
            <person name="Karaoz U."/>
            <person name="Brodie E.L."/>
            <person name="Williams K.H."/>
            <person name="Hubbard S.S."/>
            <person name="Banfield J.F."/>
        </authorList>
    </citation>
    <scope>NUCLEOTIDE SEQUENCE [LARGE SCALE GENOMIC DNA]</scope>
</reference>